<evidence type="ECO:0000313" key="2">
    <source>
        <dbReference type="Proteomes" id="UP000696573"/>
    </source>
</evidence>
<dbReference type="Proteomes" id="UP000696573">
    <property type="component" value="Unassembled WGS sequence"/>
</dbReference>
<dbReference type="EMBL" id="CABFNQ020000730">
    <property type="protein sequence ID" value="CAH0027952.1"/>
    <property type="molecule type" value="Genomic_DNA"/>
</dbReference>
<accession>A0A9N9VR14</accession>
<name>A0A9N9VR14_9HYPO</name>
<dbReference type="AlphaFoldDB" id="A0A9N9VR14"/>
<organism evidence="1 2">
    <name type="scientific">Clonostachys rhizophaga</name>
    <dbReference type="NCBI Taxonomy" id="160324"/>
    <lineage>
        <taxon>Eukaryota</taxon>
        <taxon>Fungi</taxon>
        <taxon>Dikarya</taxon>
        <taxon>Ascomycota</taxon>
        <taxon>Pezizomycotina</taxon>
        <taxon>Sordariomycetes</taxon>
        <taxon>Hypocreomycetidae</taxon>
        <taxon>Hypocreales</taxon>
        <taxon>Bionectriaceae</taxon>
        <taxon>Clonostachys</taxon>
    </lineage>
</organism>
<evidence type="ECO:0000313" key="1">
    <source>
        <dbReference type="EMBL" id="CAH0027952.1"/>
    </source>
</evidence>
<dbReference type="OrthoDB" id="3625606at2759"/>
<evidence type="ECO:0008006" key="3">
    <source>
        <dbReference type="Google" id="ProtNLM"/>
    </source>
</evidence>
<proteinExistence type="predicted"/>
<reference evidence="1" key="1">
    <citation type="submission" date="2021-10" db="EMBL/GenBank/DDBJ databases">
        <authorList>
            <person name="Piombo E."/>
        </authorList>
    </citation>
    <scope>NUCLEOTIDE SEQUENCE</scope>
</reference>
<sequence>MSSKKSDTELRAVYVEVEPTRQTSTPLRPFHHARVVVTDPGQHKRGEDLTERSTGMVYDRGDGVVIGTTQKNKDLDIVAPKPYSGIPDNWKSNYRGFTDKSPEEIQKISDNLVQSQIDNGVKYSIPYNNCAHFATTFADKITEGAQYNTIAGTEALARGDTEEAKRLVKTASWSEDVGNRVDAGFTEYRDQWQPDWSYGFHERGTF</sequence>
<protein>
    <recommendedName>
        <fullName evidence="3">PPPDE domain-containing protein</fullName>
    </recommendedName>
</protein>
<keyword evidence="2" id="KW-1185">Reference proteome</keyword>
<comment type="caution">
    <text evidence="1">The sequence shown here is derived from an EMBL/GenBank/DDBJ whole genome shotgun (WGS) entry which is preliminary data.</text>
</comment>
<gene>
    <name evidence="1" type="ORF">CRHIZ90672A_00001925</name>
</gene>